<accession>A0A074VHZ4</accession>
<keyword evidence="1" id="KW-0812">Transmembrane</keyword>
<gene>
    <name evidence="2" type="ORF">M437DRAFT_69805</name>
</gene>
<dbReference type="HOGENOM" id="CLU_674359_0_0_1"/>
<keyword evidence="3" id="KW-1185">Reference proteome</keyword>
<evidence type="ECO:0000256" key="1">
    <source>
        <dbReference type="SAM" id="Phobius"/>
    </source>
</evidence>
<dbReference type="RefSeq" id="XP_040875682.1">
    <property type="nucleotide sequence ID" value="XM_041025351.1"/>
</dbReference>
<feature type="transmembrane region" description="Helical" evidence="1">
    <location>
        <begin position="370"/>
        <end position="392"/>
    </location>
</feature>
<organism evidence="2 3">
    <name type="scientific">Aureobasidium melanogenum (strain CBS 110374)</name>
    <name type="common">Aureobasidium pullulans var. melanogenum</name>
    <dbReference type="NCBI Taxonomy" id="1043003"/>
    <lineage>
        <taxon>Eukaryota</taxon>
        <taxon>Fungi</taxon>
        <taxon>Dikarya</taxon>
        <taxon>Ascomycota</taxon>
        <taxon>Pezizomycotina</taxon>
        <taxon>Dothideomycetes</taxon>
        <taxon>Dothideomycetidae</taxon>
        <taxon>Dothideales</taxon>
        <taxon>Saccotheciaceae</taxon>
        <taxon>Aureobasidium</taxon>
    </lineage>
</organism>
<proteinExistence type="predicted"/>
<keyword evidence="1" id="KW-0472">Membrane</keyword>
<dbReference type="EMBL" id="KL584853">
    <property type="protein sequence ID" value="KEQ58659.1"/>
    <property type="molecule type" value="Genomic_DNA"/>
</dbReference>
<dbReference type="Proteomes" id="UP000030672">
    <property type="component" value="Unassembled WGS sequence"/>
</dbReference>
<keyword evidence="1" id="KW-1133">Transmembrane helix</keyword>
<evidence type="ECO:0000313" key="3">
    <source>
        <dbReference type="Proteomes" id="UP000030672"/>
    </source>
</evidence>
<dbReference type="GeneID" id="63918724"/>
<reference evidence="2 3" key="1">
    <citation type="journal article" date="2014" name="BMC Genomics">
        <title>Genome sequencing of four Aureobasidium pullulans varieties: biotechnological potential, stress tolerance, and description of new species.</title>
        <authorList>
            <person name="Gostin Ar C."/>
            <person name="Ohm R.A."/>
            <person name="Kogej T."/>
            <person name="Sonjak S."/>
            <person name="Turk M."/>
            <person name="Zajc J."/>
            <person name="Zalar P."/>
            <person name="Grube M."/>
            <person name="Sun H."/>
            <person name="Han J."/>
            <person name="Sharma A."/>
            <person name="Chiniquy J."/>
            <person name="Ngan C.Y."/>
            <person name="Lipzen A."/>
            <person name="Barry K."/>
            <person name="Grigoriev I.V."/>
            <person name="Gunde-Cimerman N."/>
        </authorList>
    </citation>
    <scope>NUCLEOTIDE SEQUENCE [LARGE SCALE GENOMIC DNA]</scope>
    <source>
        <strain evidence="2 3">CBS 110374</strain>
    </source>
</reference>
<dbReference type="AlphaFoldDB" id="A0A074VHZ4"/>
<evidence type="ECO:0000313" key="2">
    <source>
        <dbReference type="EMBL" id="KEQ58659.1"/>
    </source>
</evidence>
<protein>
    <submittedName>
        <fullName evidence="2">Uncharacterized protein</fullName>
    </submittedName>
</protein>
<sequence length="408" mass="46282">MSRKCDGRDRGVANFCTFCGRVGAEFEASVKLDARKRSRECCLHVWTTLFYGDDLRALPFTMHRSSFPLRSGVSVSGRATKTWMNIPKQHERRRRPETTAIGSECVIIDFLDFKVSMHRVLNILTTVLLGYSKMKLRFTNTTAMLAENNFLPLDTLIDGLRDLIPTQIGSMRSSCLSNIESEIHARVMVTVTKLVHESPMMRSSTTQFLERYGRMTNRSSGPLEESHRGSESYRRIVAFVVLNSSSDGRNLWTTHRSLTILQPTNEQLDFQTKTRHESRGQTRRYQVQSSIVCRNFLRRVFLQPSQRLSVFTVVHREARPPPEGLVMVCTSHRALESESCCKEVRGWQSGIVRKETLIESHLLIDLVHGLWWVLALISQARLGLLAALLVGLRVKALSRAAATSAGED</sequence>
<name>A0A074VHZ4_AURM1</name>